<organism evidence="2 3">
    <name type="scientific">Pseudofulvibacter geojedonensis</name>
    <dbReference type="NCBI Taxonomy" id="1123758"/>
    <lineage>
        <taxon>Bacteria</taxon>
        <taxon>Pseudomonadati</taxon>
        <taxon>Bacteroidota</taxon>
        <taxon>Flavobacteriia</taxon>
        <taxon>Flavobacteriales</taxon>
        <taxon>Flavobacteriaceae</taxon>
        <taxon>Pseudofulvibacter</taxon>
    </lineage>
</organism>
<dbReference type="Pfam" id="PF13590">
    <property type="entry name" value="DUF4136"/>
    <property type="match status" value="1"/>
</dbReference>
<gene>
    <name evidence="2" type="ORF">ACFQ1O_12325</name>
</gene>
<sequence length="175" mass="19184">MIKKGLIIVVLLIVACAPVKVNYDYNKAVDFTKYKTYNYASEIKTGLSELDEKRLYFQLDSLLTVNGISKSESPDFYIDLHTKTYKNPSNNSIGIGVGGGGRSGGVGVSGGIPIGGNDLNQELLIDFLDGEKHSLVWQAQVTKSMKEKASPEARKAHFRAMVQKALEGYPPKVKK</sequence>
<reference evidence="3" key="1">
    <citation type="journal article" date="2019" name="Int. J. Syst. Evol. Microbiol.">
        <title>The Global Catalogue of Microorganisms (GCM) 10K type strain sequencing project: providing services to taxonomists for standard genome sequencing and annotation.</title>
        <authorList>
            <consortium name="The Broad Institute Genomics Platform"/>
            <consortium name="The Broad Institute Genome Sequencing Center for Infectious Disease"/>
            <person name="Wu L."/>
            <person name="Ma J."/>
        </authorList>
    </citation>
    <scope>NUCLEOTIDE SEQUENCE [LARGE SCALE GENOMIC DNA]</scope>
    <source>
        <strain evidence="3">CCUG 62114</strain>
    </source>
</reference>
<accession>A0ABW3I598</accession>
<name>A0ABW3I598_9FLAO</name>
<proteinExistence type="predicted"/>
<feature type="domain" description="DUF4136" evidence="1">
    <location>
        <begin position="21"/>
        <end position="171"/>
    </location>
</feature>
<dbReference type="InterPro" id="IPR025411">
    <property type="entry name" value="DUF4136"/>
</dbReference>
<dbReference type="PROSITE" id="PS51257">
    <property type="entry name" value="PROKAR_LIPOPROTEIN"/>
    <property type="match status" value="1"/>
</dbReference>
<dbReference type="Gene3D" id="3.30.160.670">
    <property type="match status" value="1"/>
</dbReference>
<dbReference type="Proteomes" id="UP001596997">
    <property type="component" value="Unassembled WGS sequence"/>
</dbReference>
<evidence type="ECO:0000259" key="1">
    <source>
        <dbReference type="Pfam" id="PF13590"/>
    </source>
</evidence>
<evidence type="ECO:0000313" key="3">
    <source>
        <dbReference type="Proteomes" id="UP001596997"/>
    </source>
</evidence>
<dbReference type="EMBL" id="JBHTJM010000010">
    <property type="protein sequence ID" value="MFD0964792.1"/>
    <property type="molecule type" value="Genomic_DNA"/>
</dbReference>
<keyword evidence="3" id="KW-1185">Reference proteome</keyword>
<dbReference type="RefSeq" id="WP_377716339.1">
    <property type="nucleotide sequence ID" value="NZ_JBHTJM010000010.1"/>
</dbReference>
<evidence type="ECO:0000313" key="2">
    <source>
        <dbReference type="EMBL" id="MFD0964792.1"/>
    </source>
</evidence>
<protein>
    <submittedName>
        <fullName evidence="2">DUF4136 domain-containing protein</fullName>
    </submittedName>
</protein>
<comment type="caution">
    <text evidence="2">The sequence shown here is derived from an EMBL/GenBank/DDBJ whole genome shotgun (WGS) entry which is preliminary data.</text>
</comment>